<proteinExistence type="predicted"/>
<keyword evidence="3" id="KW-1185">Reference proteome</keyword>
<feature type="compositionally biased region" description="Polar residues" evidence="1">
    <location>
        <begin position="1"/>
        <end position="14"/>
    </location>
</feature>
<evidence type="ECO:0000313" key="3">
    <source>
        <dbReference type="Proteomes" id="UP000016935"/>
    </source>
</evidence>
<dbReference type="GeneID" id="19399138"/>
<name>R0K7H9_EXST2</name>
<organism evidence="2 3">
    <name type="scientific">Exserohilum turcicum (strain 28A)</name>
    <name type="common">Northern leaf blight fungus</name>
    <name type="synonym">Setosphaeria turcica</name>
    <dbReference type="NCBI Taxonomy" id="671987"/>
    <lineage>
        <taxon>Eukaryota</taxon>
        <taxon>Fungi</taxon>
        <taxon>Dikarya</taxon>
        <taxon>Ascomycota</taxon>
        <taxon>Pezizomycotina</taxon>
        <taxon>Dothideomycetes</taxon>
        <taxon>Pleosporomycetidae</taxon>
        <taxon>Pleosporales</taxon>
        <taxon>Pleosporineae</taxon>
        <taxon>Pleosporaceae</taxon>
        <taxon>Exserohilum</taxon>
    </lineage>
</organism>
<gene>
    <name evidence="2" type="ORF">SETTUDRAFT_164457</name>
</gene>
<protein>
    <submittedName>
        <fullName evidence="2">Uncharacterized protein</fullName>
    </submittedName>
</protein>
<dbReference type="EMBL" id="KB908814">
    <property type="protein sequence ID" value="EOA84237.1"/>
    <property type="molecule type" value="Genomic_DNA"/>
</dbReference>
<reference evidence="2 3" key="1">
    <citation type="journal article" date="2012" name="PLoS Pathog.">
        <title>Diverse lifestyles and strategies of plant pathogenesis encoded in the genomes of eighteen Dothideomycetes fungi.</title>
        <authorList>
            <person name="Ohm R.A."/>
            <person name="Feau N."/>
            <person name="Henrissat B."/>
            <person name="Schoch C.L."/>
            <person name="Horwitz B.A."/>
            <person name="Barry K.W."/>
            <person name="Condon B.J."/>
            <person name="Copeland A.C."/>
            <person name="Dhillon B."/>
            <person name="Glaser F."/>
            <person name="Hesse C.N."/>
            <person name="Kosti I."/>
            <person name="LaButti K."/>
            <person name="Lindquist E.A."/>
            <person name="Lucas S."/>
            <person name="Salamov A.A."/>
            <person name="Bradshaw R.E."/>
            <person name="Ciuffetti L."/>
            <person name="Hamelin R.C."/>
            <person name="Kema G.H.J."/>
            <person name="Lawrence C."/>
            <person name="Scott J.A."/>
            <person name="Spatafora J.W."/>
            <person name="Turgeon B.G."/>
            <person name="de Wit P.J.G.M."/>
            <person name="Zhong S."/>
            <person name="Goodwin S.B."/>
            <person name="Grigoriev I.V."/>
        </authorList>
    </citation>
    <scope>NUCLEOTIDE SEQUENCE [LARGE SCALE GENOMIC DNA]</scope>
    <source>
        <strain evidence="3">28A</strain>
    </source>
</reference>
<evidence type="ECO:0000256" key="1">
    <source>
        <dbReference type="SAM" id="MobiDB-lite"/>
    </source>
</evidence>
<dbReference type="HOGENOM" id="CLU_2334960_0_0_1"/>
<reference evidence="2 3" key="2">
    <citation type="journal article" date="2013" name="PLoS Genet.">
        <title>Comparative genome structure, secondary metabolite, and effector coding capacity across Cochliobolus pathogens.</title>
        <authorList>
            <person name="Condon B.J."/>
            <person name="Leng Y."/>
            <person name="Wu D."/>
            <person name="Bushley K.E."/>
            <person name="Ohm R.A."/>
            <person name="Otillar R."/>
            <person name="Martin J."/>
            <person name="Schackwitz W."/>
            <person name="Grimwood J."/>
            <person name="MohdZainudin N."/>
            <person name="Xue C."/>
            <person name="Wang R."/>
            <person name="Manning V.A."/>
            <person name="Dhillon B."/>
            <person name="Tu Z.J."/>
            <person name="Steffenson B.J."/>
            <person name="Salamov A."/>
            <person name="Sun H."/>
            <person name="Lowry S."/>
            <person name="LaButti K."/>
            <person name="Han J."/>
            <person name="Copeland A."/>
            <person name="Lindquist E."/>
            <person name="Barry K."/>
            <person name="Schmutz J."/>
            <person name="Baker S.E."/>
            <person name="Ciuffetti L.M."/>
            <person name="Grigoriev I.V."/>
            <person name="Zhong S."/>
            <person name="Turgeon B.G."/>
        </authorList>
    </citation>
    <scope>NUCLEOTIDE SEQUENCE [LARGE SCALE GENOMIC DNA]</scope>
    <source>
        <strain evidence="3">28A</strain>
    </source>
</reference>
<dbReference type="Proteomes" id="UP000016935">
    <property type="component" value="Unassembled WGS sequence"/>
</dbReference>
<accession>R0K7H9</accession>
<sequence>MSGIETSPNTTHAPSEQPAIEEPTRRKQLTCILCQSDQVPLASNIPSRLGERHATKYLFFGQTESQPLVSDVPVTRSCPYKPYYASGRIRHGSFLIHI</sequence>
<feature type="region of interest" description="Disordered" evidence="1">
    <location>
        <begin position="1"/>
        <end position="24"/>
    </location>
</feature>
<evidence type="ECO:0000313" key="2">
    <source>
        <dbReference type="EMBL" id="EOA84237.1"/>
    </source>
</evidence>
<dbReference type="RefSeq" id="XP_008028588.1">
    <property type="nucleotide sequence ID" value="XM_008030397.1"/>
</dbReference>
<dbReference type="AlphaFoldDB" id="R0K7H9"/>